<dbReference type="InterPro" id="IPR018076">
    <property type="entry name" value="T2SS_GspF_dom"/>
</dbReference>
<dbReference type="PANTHER" id="PTHR30012">
    <property type="entry name" value="GENERAL SECRETION PATHWAY PROTEIN"/>
    <property type="match status" value="1"/>
</dbReference>
<evidence type="ECO:0000256" key="4">
    <source>
        <dbReference type="ARBA" id="ARBA00022692"/>
    </source>
</evidence>
<evidence type="ECO:0000256" key="2">
    <source>
        <dbReference type="ARBA" id="ARBA00005745"/>
    </source>
</evidence>
<comment type="similarity">
    <text evidence="2">Belongs to the GSP F family.</text>
</comment>
<dbReference type="GeneID" id="78360126"/>
<evidence type="ECO:0000313" key="10">
    <source>
        <dbReference type="Proteomes" id="UP000254000"/>
    </source>
</evidence>
<evidence type="ECO:0000256" key="6">
    <source>
        <dbReference type="ARBA" id="ARBA00023136"/>
    </source>
</evidence>
<feature type="transmembrane region" description="Helical" evidence="7">
    <location>
        <begin position="159"/>
        <end position="185"/>
    </location>
</feature>
<evidence type="ECO:0000313" key="9">
    <source>
        <dbReference type="EMBL" id="RDB64142.1"/>
    </source>
</evidence>
<keyword evidence="4 7" id="KW-0812">Transmembrane</keyword>
<evidence type="ECO:0000256" key="3">
    <source>
        <dbReference type="ARBA" id="ARBA00022475"/>
    </source>
</evidence>
<feature type="transmembrane region" description="Helical" evidence="7">
    <location>
        <begin position="113"/>
        <end position="139"/>
    </location>
</feature>
<feature type="domain" description="Type II secretion system protein GspF" evidence="8">
    <location>
        <begin position="216"/>
        <end position="341"/>
    </location>
</feature>
<dbReference type="PANTHER" id="PTHR30012:SF0">
    <property type="entry name" value="TYPE II SECRETION SYSTEM PROTEIN F-RELATED"/>
    <property type="match status" value="1"/>
</dbReference>
<dbReference type="Proteomes" id="UP000254000">
    <property type="component" value="Unassembled WGS sequence"/>
</dbReference>
<comment type="subcellular location">
    <subcellularLocation>
        <location evidence="1">Cell membrane</location>
        <topology evidence="1">Multi-pass membrane protein</topology>
    </subcellularLocation>
</comment>
<gene>
    <name evidence="9" type="ORF">C1877_10520</name>
</gene>
<comment type="caution">
    <text evidence="9">The sequence shown here is derived from an EMBL/GenBank/DDBJ whole genome shotgun (WGS) entry which is preliminary data.</text>
</comment>
<dbReference type="Pfam" id="PF00482">
    <property type="entry name" value="T2SSF"/>
    <property type="match status" value="2"/>
</dbReference>
<keyword evidence="3" id="KW-1003">Cell membrane</keyword>
<evidence type="ECO:0000256" key="7">
    <source>
        <dbReference type="SAM" id="Phobius"/>
    </source>
</evidence>
<proteinExistence type="inferred from homology"/>
<feature type="domain" description="Type II secretion system protein GspF" evidence="8">
    <location>
        <begin position="14"/>
        <end position="136"/>
    </location>
</feature>
<dbReference type="AlphaFoldDB" id="A0A369LYA5"/>
<dbReference type="Gene3D" id="1.20.81.30">
    <property type="entry name" value="Type II secretion system (T2SS), domain F"/>
    <property type="match status" value="2"/>
</dbReference>
<dbReference type="GO" id="GO:0005886">
    <property type="term" value="C:plasma membrane"/>
    <property type="evidence" value="ECO:0007669"/>
    <property type="project" value="UniProtKB-SubCell"/>
</dbReference>
<evidence type="ECO:0000256" key="1">
    <source>
        <dbReference type="ARBA" id="ARBA00004651"/>
    </source>
</evidence>
<dbReference type="InterPro" id="IPR042094">
    <property type="entry name" value="T2SS_GspF_sf"/>
</dbReference>
<sequence length="350" mass="36888">MATTVLESSSVSAFCESVAIMLAAGIQTDEAVSLLGENMEDGAFKRACDAVYLRLIAGEPLAKALDGSGFFPRHVVDMVGAGEVSGRLEPTLRTLAVYYDEEGRLFAKMRSSIVYPAALLCVMSVILAFTVAVILPVFVDVYESLSGNLAAGSFNAVGASIGIGWAALAVTLVCTVVVLAMAVAMRSEGGRRSLMRAAERMPLTRNTMYQLALSRFTSALATYVASGIDTDTAMKEAVAMVDHRALRQQLEGAREAMLDLAAPKSLAQAVSESGVFEPVYARMLTIGARSGSMEDVLGRLSLTFFDDAIMKMDRLVDGVEPALAAFLTVAVGATLVSVMLPLIGIMGSIG</sequence>
<keyword evidence="6 7" id="KW-0472">Membrane</keyword>
<dbReference type="InterPro" id="IPR003004">
    <property type="entry name" value="GspF/PilC"/>
</dbReference>
<keyword evidence="10" id="KW-1185">Reference proteome</keyword>
<feature type="transmembrane region" description="Helical" evidence="7">
    <location>
        <begin position="322"/>
        <end position="345"/>
    </location>
</feature>
<dbReference type="RefSeq" id="WP_015539542.1">
    <property type="nucleotide sequence ID" value="NZ_CABMMS010000006.1"/>
</dbReference>
<reference evidence="9 10" key="1">
    <citation type="journal article" date="2018" name="Elife">
        <title>Discovery and characterization of a prevalent human gut bacterial enzyme sufficient for the inactivation of a family of plant toxins.</title>
        <authorList>
            <person name="Koppel N."/>
            <person name="Bisanz J.E."/>
            <person name="Pandelia M.E."/>
            <person name="Turnbaugh P.J."/>
            <person name="Balskus E.P."/>
        </authorList>
    </citation>
    <scope>NUCLEOTIDE SEQUENCE [LARGE SCALE GENOMIC DNA]</scope>
    <source>
        <strain evidence="9 10">3C</strain>
    </source>
</reference>
<dbReference type="OrthoDB" id="1733538at2"/>
<keyword evidence="5 7" id="KW-1133">Transmembrane helix</keyword>
<organism evidence="9 10">
    <name type="scientific">Gordonibacter pamelaeae</name>
    <dbReference type="NCBI Taxonomy" id="471189"/>
    <lineage>
        <taxon>Bacteria</taxon>
        <taxon>Bacillati</taxon>
        <taxon>Actinomycetota</taxon>
        <taxon>Coriobacteriia</taxon>
        <taxon>Eggerthellales</taxon>
        <taxon>Eggerthellaceae</taxon>
        <taxon>Gordonibacter</taxon>
    </lineage>
</organism>
<evidence type="ECO:0000259" key="8">
    <source>
        <dbReference type="Pfam" id="PF00482"/>
    </source>
</evidence>
<evidence type="ECO:0000256" key="5">
    <source>
        <dbReference type="ARBA" id="ARBA00022989"/>
    </source>
</evidence>
<name>A0A369LYA5_9ACTN</name>
<protein>
    <submittedName>
        <fullName evidence="9">Type II secretion system F family protein</fullName>
    </submittedName>
</protein>
<dbReference type="EMBL" id="PPTS01000006">
    <property type="protein sequence ID" value="RDB64142.1"/>
    <property type="molecule type" value="Genomic_DNA"/>
</dbReference>
<accession>A0A369LYA5</accession>